<evidence type="ECO:0000259" key="11">
    <source>
        <dbReference type="PROSITE" id="PS51671"/>
    </source>
</evidence>
<evidence type="ECO:0000256" key="6">
    <source>
        <dbReference type="ARBA" id="ARBA00022741"/>
    </source>
</evidence>
<dbReference type="GO" id="GO:0009090">
    <property type="term" value="P:homoserine biosynthetic process"/>
    <property type="evidence" value="ECO:0007669"/>
    <property type="project" value="TreeGrafter"/>
</dbReference>
<evidence type="ECO:0000256" key="10">
    <source>
        <dbReference type="ARBA" id="ARBA00047872"/>
    </source>
</evidence>
<dbReference type="UniPathway" id="UPA00051">
    <property type="reaction ID" value="UER00462"/>
</dbReference>
<keyword evidence="9" id="KW-0028">Amino-acid biosynthesis</keyword>
<keyword evidence="7" id="KW-0418">Kinase</keyword>
<dbReference type="GO" id="GO:0009088">
    <property type="term" value="P:threonine biosynthetic process"/>
    <property type="evidence" value="ECO:0007669"/>
    <property type="project" value="UniProtKB-UniPathway"/>
</dbReference>
<dbReference type="CDD" id="cd04923">
    <property type="entry name" value="ACT_AK-LysC-DapG-like_2"/>
    <property type="match status" value="1"/>
</dbReference>
<keyword evidence="9" id="KW-0457">Lysine biosynthesis</keyword>
<comment type="pathway">
    <text evidence="1">Amino-acid biosynthesis; L-methionine biosynthesis via de novo pathway; L-homoserine from L-aspartate: step 1/3.</text>
</comment>
<evidence type="ECO:0000256" key="3">
    <source>
        <dbReference type="ARBA" id="ARBA00010122"/>
    </source>
</evidence>
<reference evidence="13" key="1">
    <citation type="submission" date="2016-06" db="EMBL/GenBank/DDBJ databases">
        <authorList>
            <person name="Sutton G."/>
            <person name="Brinkac L."/>
            <person name="Sanka R."/>
            <person name="Adams M."/>
            <person name="Lau E."/>
            <person name="Sam S."/>
            <person name="Sreng N."/>
            <person name="Him V."/>
            <person name="Kerleguer A."/>
            <person name="Cheng S."/>
        </authorList>
    </citation>
    <scope>NUCLEOTIDE SEQUENCE [LARGE SCALE GENOMIC DNA]</scope>
    <source>
        <strain evidence="13">E861</strain>
    </source>
</reference>
<dbReference type="Pfam" id="PF22468">
    <property type="entry name" value="ACT_9"/>
    <property type="match status" value="1"/>
</dbReference>
<dbReference type="GO" id="GO:0004072">
    <property type="term" value="F:aspartate kinase activity"/>
    <property type="evidence" value="ECO:0007669"/>
    <property type="project" value="UniProtKB-EC"/>
</dbReference>
<evidence type="ECO:0000256" key="7">
    <source>
        <dbReference type="ARBA" id="ARBA00022777"/>
    </source>
</evidence>
<dbReference type="InterPro" id="IPR045865">
    <property type="entry name" value="ACT-like_dom_sf"/>
</dbReference>
<dbReference type="Gene3D" id="3.30.2130.10">
    <property type="entry name" value="VC0802-like"/>
    <property type="match status" value="1"/>
</dbReference>
<feature type="domain" description="ACT" evidence="11">
    <location>
        <begin position="27"/>
        <end position="99"/>
    </location>
</feature>
<dbReference type="InterPro" id="IPR002912">
    <property type="entry name" value="ACT_dom"/>
</dbReference>
<organism evidence="12 13">
    <name type="scientific">Mycobacterium kyorinense</name>
    <dbReference type="NCBI Taxonomy" id="487514"/>
    <lineage>
        <taxon>Bacteria</taxon>
        <taxon>Bacillati</taxon>
        <taxon>Actinomycetota</taxon>
        <taxon>Actinomycetes</taxon>
        <taxon>Mycobacteriales</taxon>
        <taxon>Mycobacteriaceae</taxon>
        <taxon>Mycobacterium</taxon>
    </lineage>
</organism>
<comment type="similarity">
    <text evidence="3">Belongs to the aspartokinase family.</text>
</comment>
<comment type="pathway">
    <text evidence="2">Amino-acid biosynthesis; L-threonine biosynthesis; L-threonine from L-aspartate: step 1/5.</text>
</comment>
<keyword evidence="5" id="KW-0808">Transferase</keyword>
<evidence type="ECO:0000313" key="13">
    <source>
        <dbReference type="Proteomes" id="UP000093592"/>
    </source>
</evidence>
<comment type="catalytic activity">
    <reaction evidence="10">
        <text>L-aspartate + ATP = 4-phospho-L-aspartate + ADP</text>
        <dbReference type="Rhea" id="RHEA:23776"/>
        <dbReference type="ChEBI" id="CHEBI:29991"/>
        <dbReference type="ChEBI" id="CHEBI:30616"/>
        <dbReference type="ChEBI" id="CHEBI:57535"/>
        <dbReference type="ChEBI" id="CHEBI:456216"/>
        <dbReference type="EC" id="2.7.2.4"/>
    </reaction>
</comment>
<dbReference type="PANTHER" id="PTHR21499:SF3">
    <property type="entry name" value="ASPARTOKINASE"/>
    <property type="match status" value="1"/>
</dbReference>
<dbReference type="GO" id="GO:0005829">
    <property type="term" value="C:cytosol"/>
    <property type="evidence" value="ECO:0007669"/>
    <property type="project" value="TreeGrafter"/>
</dbReference>
<evidence type="ECO:0000256" key="4">
    <source>
        <dbReference type="ARBA" id="ARBA00013059"/>
    </source>
</evidence>
<name>A0A1A2ZTI4_9MYCO</name>
<dbReference type="GO" id="GO:0009089">
    <property type="term" value="P:lysine biosynthetic process via diaminopimelate"/>
    <property type="evidence" value="ECO:0007669"/>
    <property type="project" value="TreeGrafter"/>
</dbReference>
<dbReference type="SUPFAM" id="SSF55021">
    <property type="entry name" value="ACT-like"/>
    <property type="match status" value="1"/>
</dbReference>
<dbReference type="EC" id="2.7.2.4" evidence="4"/>
<comment type="caution">
    <text evidence="12">The sequence shown here is derived from an EMBL/GenBank/DDBJ whole genome shotgun (WGS) entry which is preliminary data.</text>
</comment>
<evidence type="ECO:0000256" key="9">
    <source>
        <dbReference type="ARBA" id="ARBA00023154"/>
    </source>
</evidence>
<sequence>MQKLESLKAEIGFSEVLYDDHVGKVSLIGAGMRSHPGVTATFCETLAENGVNIDLISTSEIRISVLCRDTELDKAVLALHEAFKLGGEEQATVYAGTGR</sequence>
<keyword evidence="8" id="KW-0067">ATP-binding</keyword>
<evidence type="ECO:0000256" key="1">
    <source>
        <dbReference type="ARBA" id="ARBA00004986"/>
    </source>
</evidence>
<protein>
    <recommendedName>
        <fullName evidence="4">aspartate kinase</fullName>
        <ecNumber evidence="4">2.7.2.4</ecNumber>
    </recommendedName>
</protein>
<dbReference type="UniPathway" id="UPA00050">
    <property type="reaction ID" value="UER00461"/>
</dbReference>
<dbReference type="AlphaFoldDB" id="A0A1A2ZTI4"/>
<evidence type="ECO:0000256" key="2">
    <source>
        <dbReference type="ARBA" id="ARBA00005139"/>
    </source>
</evidence>
<dbReference type="Proteomes" id="UP000093592">
    <property type="component" value="Unassembled WGS sequence"/>
</dbReference>
<accession>A0A1A2ZTI4</accession>
<proteinExistence type="inferred from homology"/>
<dbReference type="GO" id="GO:0005524">
    <property type="term" value="F:ATP binding"/>
    <property type="evidence" value="ECO:0007669"/>
    <property type="project" value="UniProtKB-KW"/>
</dbReference>
<evidence type="ECO:0000256" key="5">
    <source>
        <dbReference type="ARBA" id="ARBA00022679"/>
    </source>
</evidence>
<keyword evidence="6" id="KW-0547">Nucleotide-binding</keyword>
<dbReference type="PANTHER" id="PTHR21499">
    <property type="entry name" value="ASPARTATE KINASE"/>
    <property type="match status" value="1"/>
</dbReference>
<evidence type="ECO:0000313" key="12">
    <source>
        <dbReference type="EMBL" id="OBI53874.1"/>
    </source>
</evidence>
<evidence type="ECO:0000256" key="8">
    <source>
        <dbReference type="ARBA" id="ARBA00022840"/>
    </source>
</evidence>
<dbReference type="InterPro" id="IPR054352">
    <property type="entry name" value="ACT_Aspartokinase"/>
</dbReference>
<gene>
    <name evidence="12" type="ORF">A5707_11005</name>
</gene>
<dbReference type="EMBL" id="LZKJ01000003">
    <property type="protein sequence ID" value="OBI53874.1"/>
    <property type="molecule type" value="Genomic_DNA"/>
</dbReference>
<dbReference type="PROSITE" id="PS51671">
    <property type="entry name" value="ACT"/>
    <property type="match status" value="1"/>
</dbReference>